<name>A0A7K9KED2_9PASE</name>
<evidence type="ECO:0000313" key="5">
    <source>
        <dbReference type="Proteomes" id="UP000523279"/>
    </source>
</evidence>
<dbReference type="Gene3D" id="2.40.50.40">
    <property type="match status" value="1"/>
</dbReference>
<dbReference type="SMART" id="SM00199">
    <property type="entry name" value="SCY"/>
    <property type="match status" value="1"/>
</dbReference>
<feature type="domain" description="Chemokine interleukin-8-like" evidence="3">
    <location>
        <begin position="8"/>
        <end position="65"/>
    </location>
</feature>
<gene>
    <name evidence="4" type="primary">Xcl1_0</name>
    <name evidence="4" type="ORF">DICEXI_R11317</name>
</gene>
<dbReference type="GO" id="GO:0006955">
    <property type="term" value="P:immune response"/>
    <property type="evidence" value="ECO:0007669"/>
    <property type="project" value="InterPro"/>
</dbReference>
<keyword evidence="5" id="KW-1185">Reference proteome</keyword>
<accession>A0A7K9KED2</accession>
<comment type="similarity">
    <text evidence="1">Belongs to the intercrine gamma family.</text>
</comment>
<dbReference type="AlphaFoldDB" id="A0A7K9KED2"/>
<protein>
    <submittedName>
        <fullName evidence="4">XCL1 protein</fullName>
    </submittedName>
</protein>
<evidence type="ECO:0000313" key="4">
    <source>
        <dbReference type="EMBL" id="NXH48921.1"/>
    </source>
</evidence>
<organism evidence="4 5">
    <name type="scientific">Dicaeum eximium</name>
    <dbReference type="NCBI Taxonomy" id="667154"/>
    <lineage>
        <taxon>Eukaryota</taxon>
        <taxon>Metazoa</taxon>
        <taxon>Chordata</taxon>
        <taxon>Craniata</taxon>
        <taxon>Vertebrata</taxon>
        <taxon>Euteleostomi</taxon>
        <taxon>Archelosauria</taxon>
        <taxon>Archosauria</taxon>
        <taxon>Dinosauria</taxon>
        <taxon>Saurischia</taxon>
        <taxon>Theropoda</taxon>
        <taxon>Coelurosauria</taxon>
        <taxon>Aves</taxon>
        <taxon>Neognathae</taxon>
        <taxon>Neoaves</taxon>
        <taxon>Telluraves</taxon>
        <taxon>Australaves</taxon>
        <taxon>Passeriformes</taxon>
        <taxon>Passeroidea</taxon>
        <taxon>Dicaeidae</taxon>
        <taxon>Dicaeum</taxon>
    </lineage>
</organism>
<dbReference type="GO" id="GO:0005615">
    <property type="term" value="C:extracellular space"/>
    <property type="evidence" value="ECO:0007669"/>
    <property type="project" value="UniProtKB-KW"/>
</dbReference>
<dbReference type="PRINTS" id="PR01731">
    <property type="entry name" value="LYMPHOTACTIN"/>
</dbReference>
<feature type="non-terminal residue" evidence="4">
    <location>
        <position position="1"/>
    </location>
</feature>
<feature type="non-terminal residue" evidence="4">
    <location>
        <position position="74"/>
    </location>
</feature>
<evidence type="ECO:0000259" key="3">
    <source>
        <dbReference type="SMART" id="SM00199"/>
    </source>
</evidence>
<reference evidence="4 5" key="1">
    <citation type="submission" date="2019-09" db="EMBL/GenBank/DDBJ databases">
        <title>Bird 10,000 Genomes (B10K) Project - Family phase.</title>
        <authorList>
            <person name="Zhang G."/>
        </authorList>
    </citation>
    <scope>NUCLEOTIDE SEQUENCE [LARGE SCALE GENOMIC DNA]</scope>
    <source>
        <strain evidence="4">B10K-DU-001-34</strain>
        <tissue evidence="4">Muscle</tissue>
    </source>
</reference>
<dbReference type="InterPro" id="IPR001811">
    <property type="entry name" value="Chemokine_IL8-like_dom"/>
</dbReference>
<evidence type="ECO:0000256" key="2">
    <source>
        <dbReference type="ARBA" id="ARBA00022514"/>
    </source>
</evidence>
<sequence>GSAGSQSMRKFSCVTLSPARLNIRNLVSYEKQQVPIKAIMFITADGIKICVSADKKWVQAAIKTIDERRGAKRK</sequence>
<dbReference type="GO" id="GO:0008009">
    <property type="term" value="F:chemokine activity"/>
    <property type="evidence" value="ECO:0007669"/>
    <property type="project" value="InterPro"/>
</dbReference>
<dbReference type="Pfam" id="PF00048">
    <property type="entry name" value="IL8"/>
    <property type="match status" value="1"/>
</dbReference>
<dbReference type="InterPro" id="IPR036048">
    <property type="entry name" value="Interleukin_8-like_sf"/>
</dbReference>
<dbReference type="Proteomes" id="UP000523279">
    <property type="component" value="Unassembled WGS sequence"/>
</dbReference>
<dbReference type="EMBL" id="VWZP01009376">
    <property type="protein sequence ID" value="NXH48921.1"/>
    <property type="molecule type" value="Genomic_DNA"/>
</dbReference>
<dbReference type="InterPro" id="IPR008105">
    <property type="entry name" value="Chemokine_XCL1/XCL2"/>
</dbReference>
<dbReference type="SUPFAM" id="SSF54117">
    <property type="entry name" value="Interleukin 8-like chemokines"/>
    <property type="match status" value="1"/>
</dbReference>
<evidence type="ECO:0000256" key="1">
    <source>
        <dbReference type="ARBA" id="ARBA00006894"/>
    </source>
</evidence>
<keyword evidence="2" id="KW-0202">Cytokine</keyword>
<comment type="caution">
    <text evidence="4">The sequence shown here is derived from an EMBL/GenBank/DDBJ whole genome shotgun (WGS) entry which is preliminary data.</text>
</comment>
<proteinExistence type="inferred from homology"/>